<organism evidence="2">
    <name type="scientific">marine sediment metagenome</name>
    <dbReference type="NCBI Taxonomy" id="412755"/>
    <lineage>
        <taxon>unclassified sequences</taxon>
        <taxon>metagenomes</taxon>
        <taxon>ecological metagenomes</taxon>
    </lineage>
</organism>
<proteinExistence type="predicted"/>
<gene>
    <name evidence="2" type="ORF">LCGC14_0865590</name>
</gene>
<evidence type="ECO:0000259" key="1">
    <source>
        <dbReference type="SMART" id="SM00471"/>
    </source>
</evidence>
<dbReference type="CDD" id="cd00077">
    <property type="entry name" value="HDc"/>
    <property type="match status" value="1"/>
</dbReference>
<dbReference type="EMBL" id="LAZR01002646">
    <property type="protein sequence ID" value="KKN27334.1"/>
    <property type="molecule type" value="Genomic_DNA"/>
</dbReference>
<dbReference type="AlphaFoldDB" id="A0A0F9PB61"/>
<dbReference type="SUPFAM" id="SSF109604">
    <property type="entry name" value="HD-domain/PDEase-like"/>
    <property type="match status" value="1"/>
</dbReference>
<dbReference type="SMART" id="SM00471">
    <property type="entry name" value="HDc"/>
    <property type="match status" value="1"/>
</dbReference>
<feature type="domain" description="HD/PDEase" evidence="1">
    <location>
        <begin position="22"/>
        <end position="128"/>
    </location>
</feature>
<protein>
    <recommendedName>
        <fullName evidence="1">HD/PDEase domain-containing protein</fullName>
    </recommendedName>
</protein>
<sequence length="166" mass="18899">MKINDILRASGVTRWHIVRTVAPQSLAEHTFDVTMIARAIAKIAGYDDYEIMKAAMLHDLDEIYTGDIPTPTKVRARENGIELNDLYAKVTGRELSYNETLIIQIADKLADLYWLSMYGLGSHASKGLKWMWDQYQELLDTSSIPNNIKEAAREVEVDVFSEEFTI</sequence>
<evidence type="ECO:0000313" key="2">
    <source>
        <dbReference type="EMBL" id="KKN27334.1"/>
    </source>
</evidence>
<dbReference type="Pfam" id="PF12917">
    <property type="entry name" value="YfbR-like"/>
    <property type="match status" value="1"/>
</dbReference>
<dbReference type="InterPro" id="IPR003607">
    <property type="entry name" value="HD/PDEase_dom"/>
</dbReference>
<name>A0A0F9PB61_9ZZZZ</name>
<comment type="caution">
    <text evidence="2">The sequence shown here is derived from an EMBL/GenBank/DDBJ whole genome shotgun (WGS) entry which is preliminary data.</text>
</comment>
<reference evidence="2" key="1">
    <citation type="journal article" date="2015" name="Nature">
        <title>Complex archaea that bridge the gap between prokaryotes and eukaryotes.</title>
        <authorList>
            <person name="Spang A."/>
            <person name="Saw J.H."/>
            <person name="Jorgensen S.L."/>
            <person name="Zaremba-Niedzwiedzka K."/>
            <person name="Martijn J."/>
            <person name="Lind A.E."/>
            <person name="van Eijk R."/>
            <person name="Schleper C."/>
            <person name="Guy L."/>
            <person name="Ettema T.J."/>
        </authorList>
    </citation>
    <scope>NUCLEOTIDE SEQUENCE</scope>
</reference>
<accession>A0A0F9PB61</accession>
<dbReference type="Gene3D" id="1.10.3210.10">
    <property type="entry name" value="Hypothetical protein af1432"/>
    <property type="match status" value="1"/>
</dbReference>